<keyword evidence="5" id="KW-1185">Reference proteome</keyword>
<evidence type="ECO:0000256" key="1">
    <source>
        <dbReference type="ARBA" id="ARBA00022801"/>
    </source>
</evidence>
<dbReference type="KEGG" id="gba:J421_0923"/>
<dbReference type="EMBL" id="CP007128">
    <property type="protein sequence ID" value="AHG88460.1"/>
    <property type="molecule type" value="Genomic_DNA"/>
</dbReference>
<dbReference type="InterPro" id="IPR001279">
    <property type="entry name" value="Metallo-B-lactamas"/>
</dbReference>
<dbReference type="PANTHER" id="PTHR46018:SF2">
    <property type="entry name" value="ZINC PHOSPHODIESTERASE ELAC PROTEIN 1"/>
    <property type="match status" value="1"/>
</dbReference>
<dbReference type="HOGENOM" id="CLU_031317_0_2_0"/>
<sequence length="302" mass="32159">MRTVRRAALIVAPLLAPLVAAAQAARTRVVLLGTGTPNADPDRSGPAVAVVVDGSAYIVDAGPGVVRRAAAAARVDSIPALAAARLRIAFLTHLHSDHTLGLPDLMFSPWVLGRTMPLDVYGPPGTRAMVDHLNAAYAEDVEIRLHGGEPSNPTGHGGVGHDMAAGVVYHDSLVTVTAFEVAHGRWPHAFGYRFDTPDRRVVISGDTRASDAVARACDGCDVLVHEVIAEAHLAKRDSAWQAYHRAYHTPGPALGEVATRARAKLVVLYHQLPPDFDEGELVGEVRRRFAGRVVSGRDLGVY</sequence>
<feature type="signal peptide" evidence="2">
    <location>
        <begin position="1"/>
        <end position="24"/>
    </location>
</feature>
<dbReference type="InterPro" id="IPR044094">
    <property type="entry name" value="AtsA-like_MBL-fold"/>
</dbReference>
<dbReference type="Pfam" id="PF12706">
    <property type="entry name" value="Lactamase_B_2"/>
    <property type="match status" value="1"/>
</dbReference>
<dbReference type="Proteomes" id="UP000019151">
    <property type="component" value="Chromosome"/>
</dbReference>
<dbReference type="PANTHER" id="PTHR46018">
    <property type="entry name" value="ZINC PHOSPHODIESTERASE ELAC PROTEIN 1"/>
    <property type="match status" value="1"/>
</dbReference>
<name>W0RDQ4_9BACT</name>
<gene>
    <name evidence="4" type="ORF">J421_0923</name>
</gene>
<keyword evidence="2" id="KW-0732">Signal</keyword>
<feature type="domain" description="Metallo-beta-lactamase" evidence="3">
    <location>
        <begin position="44"/>
        <end position="244"/>
    </location>
</feature>
<feature type="chain" id="PRO_5004794846" evidence="2">
    <location>
        <begin position="25"/>
        <end position="302"/>
    </location>
</feature>
<organism evidence="4 5">
    <name type="scientific">Gemmatirosa kalamazoonensis</name>
    <dbReference type="NCBI Taxonomy" id="861299"/>
    <lineage>
        <taxon>Bacteria</taxon>
        <taxon>Pseudomonadati</taxon>
        <taxon>Gemmatimonadota</taxon>
        <taxon>Gemmatimonadia</taxon>
        <taxon>Gemmatimonadales</taxon>
        <taxon>Gemmatimonadaceae</taxon>
        <taxon>Gemmatirosa</taxon>
    </lineage>
</organism>
<dbReference type="eggNOG" id="COG1234">
    <property type="taxonomic scope" value="Bacteria"/>
</dbReference>
<evidence type="ECO:0000256" key="2">
    <source>
        <dbReference type="SAM" id="SignalP"/>
    </source>
</evidence>
<dbReference type="GO" id="GO:0042781">
    <property type="term" value="F:3'-tRNA processing endoribonuclease activity"/>
    <property type="evidence" value="ECO:0007669"/>
    <property type="project" value="TreeGrafter"/>
</dbReference>
<evidence type="ECO:0000313" key="4">
    <source>
        <dbReference type="EMBL" id="AHG88460.1"/>
    </source>
</evidence>
<dbReference type="CDD" id="cd07719">
    <property type="entry name" value="arylsulfatase_AtsA-like_MBL-fold"/>
    <property type="match status" value="1"/>
</dbReference>
<evidence type="ECO:0000313" key="5">
    <source>
        <dbReference type="Proteomes" id="UP000019151"/>
    </source>
</evidence>
<dbReference type="STRING" id="861299.J421_0923"/>
<keyword evidence="1" id="KW-0378">Hydrolase</keyword>
<dbReference type="SMART" id="SM00849">
    <property type="entry name" value="Lactamase_B"/>
    <property type="match status" value="1"/>
</dbReference>
<dbReference type="InParanoid" id="W0RDQ4"/>
<dbReference type="Gene3D" id="3.60.15.10">
    <property type="entry name" value="Ribonuclease Z/Hydroxyacylglutathione hydrolase-like"/>
    <property type="match status" value="1"/>
</dbReference>
<dbReference type="AlphaFoldDB" id="W0RDQ4"/>
<evidence type="ECO:0000259" key="3">
    <source>
        <dbReference type="SMART" id="SM00849"/>
    </source>
</evidence>
<dbReference type="InterPro" id="IPR036866">
    <property type="entry name" value="RibonucZ/Hydroxyglut_hydro"/>
</dbReference>
<reference evidence="4 5" key="1">
    <citation type="journal article" date="2014" name="Genome Announc.">
        <title>Genome Sequence and Methylome of Soil Bacterium Gemmatirosa kalamazoonensis KBS708T, a Member of the Rarely Cultivated Gemmatimonadetes Phylum.</title>
        <authorList>
            <person name="Debruyn J.M."/>
            <person name="Radosevich M."/>
            <person name="Wommack K.E."/>
            <person name="Polson S.W."/>
            <person name="Hauser L.J."/>
            <person name="Fawaz M.N."/>
            <person name="Korlach J."/>
            <person name="Tsai Y.C."/>
        </authorList>
    </citation>
    <scope>NUCLEOTIDE SEQUENCE [LARGE SCALE GENOMIC DNA]</scope>
    <source>
        <strain evidence="4 5">KBS708</strain>
    </source>
</reference>
<proteinExistence type="predicted"/>
<accession>W0RDQ4</accession>
<dbReference type="SUPFAM" id="SSF56281">
    <property type="entry name" value="Metallo-hydrolase/oxidoreductase"/>
    <property type="match status" value="1"/>
</dbReference>
<protein>
    <submittedName>
        <fullName evidence="4">Beta-lactamase domain protein</fullName>
    </submittedName>
</protein>
<dbReference type="OrthoDB" id="9803916at2"/>
<dbReference type="RefSeq" id="WP_025409996.1">
    <property type="nucleotide sequence ID" value="NZ_CP007128.1"/>
</dbReference>